<gene>
    <name evidence="2" type="ORF">FIBSPDRAFT_869298</name>
</gene>
<accession>A0A166CB86</accession>
<feature type="chain" id="PRO_5007871567" evidence="1">
    <location>
        <begin position="21"/>
        <end position="63"/>
    </location>
</feature>
<name>A0A166CB86_9AGAM</name>
<organism evidence="2 3">
    <name type="scientific">Athelia psychrophila</name>
    <dbReference type="NCBI Taxonomy" id="1759441"/>
    <lineage>
        <taxon>Eukaryota</taxon>
        <taxon>Fungi</taxon>
        <taxon>Dikarya</taxon>
        <taxon>Basidiomycota</taxon>
        <taxon>Agaricomycotina</taxon>
        <taxon>Agaricomycetes</taxon>
        <taxon>Agaricomycetidae</taxon>
        <taxon>Atheliales</taxon>
        <taxon>Atheliaceae</taxon>
        <taxon>Athelia</taxon>
    </lineage>
</organism>
<keyword evidence="3" id="KW-1185">Reference proteome</keyword>
<evidence type="ECO:0000256" key="1">
    <source>
        <dbReference type="SAM" id="SignalP"/>
    </source>
</evidence>
<proteinExistence type="predicted"/>
<protein>
    <submittedName>
        <fullName evidence="2">Uncharacterized protein</fullName>
    </submittedName>
</protein>
<keyword evidence="1" id="KW-0732">Signal</keyword>
<dbReference type="Proteomes" id="UP000076532">
    <property type="component" value="Unassembled WGS sequence"/>
</dbReference>
<dbReference type="AlphaFoldDB" id="A0A166CB86"/>
<evidence type="ECO:0000313" key="3">
    <source>
        <dbReference type="Proteomes" id="UP000076532"/>
    </source>
</evidence>
<sequence>MLHRLSLVVFWCLCMLVSSAAPTGGVREERRECAPSCNRELEVEPLPVEDFARELRVHDFLSA</sequence>
<evidence type="ECO:0000313" key="2">
    <source>
        <dbReference type="EMBL" id="KZP13475.1"/>
    </source>
</evidence>
<reference evidence="2 3" key="1">
    <citation type="journal article" date="2016" name="Mol. Biol. Evol.">
        <title>Comparative Genomics of Early-Diverging Mushroom-Forming Fungi Provides Insights into the Origins of Lignocellulose Decay Capabilities.</title>
        <authorList>
            <person name="Nagy L.G."/>
            <person name="Riley R."/>
            <person name="Tritt A."/>
            <person name="Adam C."/>
            <person name="Daum C."/>
            <person name="Floudas D."/>
            <person name="Sun H."/>
            <person name="Yadav J.S."/>
            <person name="Pangilinan J."/>
            <person name="Larsson K.H."/>
            <person name="Matsuura K."/>
            <person name="Barry K."/>
            <person name="Labutti K."/>
            <person name="Kuo R."/>
            <person name="Ohm R.A."/>
            <person name="Bhattacharya S.S."/>
            <person name="Shirouzu T."/>
            <person name="Yoshinaga Y."/>
            <person name="Martin F.M."/>
            <person name="Grigoriev I.V."/>
            <person name="Hibbett D.S."/>
        </authorList>
    </citation>
    <scope>NUCLEOTIDE SEQUENCE [LARGE SCALE GENOMIC DNA]</scope>
    <source>
        <strain evidence="2 3">CBS 109695</strain>
    </source>
</reference>
<feature type="signal peptide" evidence="1">
    <location>
        <begin position="1"/>
        <end position="20"/>
    </location>
</feature>
<dbReference type="EMBL" id="KV417632">
    <property type="protein sequence ID" value="KZP13475.1"/>
    <property type="molecule type" value="Genomic_DNA"/>
</dbReference>